<dbReference type="PANTHER" id="PTHR31140:SF139">
    <property type="entry name" value="B3 DOMAIN-CONTAINING PROTEIN OS02G0455900-RELATED"/>
    <property type="match status" value="1"/>
</dbReference>
<dbReference type="PANTHER" id="PTHR31140">
    <property type="entry name" value="B3 DOMAIN-CONTAINING TRANSCRIPTION FACTOR ABI3"/>
    <property type="match status" value="1"/>
</dbReference>
<dbReference type="PRINTS" id="PR00367">
    <property type="entry name" value="ETHRSPELEMNT"/>
</dbReference>
<protein>
    <submittedName>
        <fullName evidence="9">Uncharacterized protein</fullName>
    </submittedName>
</protein>
<evidence type="ECO:0000256" key="1">
    <source>
        <dbReference type="ARBA" id="ARBA00004123"/>
    </source>
</evidence>
<dbReference type="FunFam" id="3.30.730.10:FF:000008">
    <property type="entry name" value="AP2 domain-containing protein RAP2.8"/>
    <property type="match status" value="1"/>
</dbReference>
<keyword evidence="2" id="KW-0805">Transcription regulation</keyword>
<dbReference type="InterPro" id="IPR044800">
    <property type="entry name" value="LEC2-like"/>
</dbReference>
<feature type="region of interest" description="Disordered" evidence="6">
    <location>
        <begin position="307"/>
        <end position="347"/>
    </location>
</feature>
<evidence type="ECO:0000259" key="7">
    <source>
        <dbReference type="PROSITE" id="PS50863"/>
    </source>
</evidence>
<evidence type="ECO:0000256" key="2">
    <source>
        <dbReference type="ARBA" id="ARBA00023015"/>
    </source>
</evidence>
<dbReference type="InterPro" id="IPR036955">
    <property type="entry name" value="AP2/ERF_dom_sf"/>
</dbReference>
<dbReference type="Pfam" id="PF00847">
    <property type="entry name" value="AP2"/>
    <property type="match status" value="1"/>
</dbReference>
<dbReference type="InterPro" id="IPR015300">
    <property type="entry name" value="DNA-bd_pseudobarrel_sf"/>
</dbReference>
<dbReference type="PROSITE" id="PS51032">
    <property type="entry name" value="AP2_ERF"/>
    <property type="match status" value="1"/>
</dbReference>
<evidence type="ECO:0000256" key="3">
    <source>
        <dbReference type="ARBA" id="ARBA00023125"/>
    </source>
</evidence>
<feature type="domain" description="TF-B3" evidence="7">
    <location>
        <begin position="359"/>
        <end position="462"/>
    </location>
</feature>
<organism evidence="9 10">
    <name type="scientific">Ceratopteris richardii</name>
    <name type="common">Triangle waterfern</name>
    <dbReference type="NCBI Taxonomy" id="49495"/>
    <lineage>
        <taxon>Eukaryota</taxon>
        <taxon>Viridiplantae</taxon>
        <taxon>Streptophyta</taxon>
        <taxon>Embryophyta</taxon>
        <taxon>Tracheophyta</taxon>
        <taxon>Polypodiopsida</taxon>
        <taxon>Polypodiidae</taxon>
        <taxon>Polypodiales</taxon>
        <taxon>Pteridineae</taxon>
        <taxon>Pteridaceae</taxon>
        <taxon>Parkerioideae</taxon>
        <taxon>Ceratopteris</taxon>
    </lineage>
</organism>
<dbReference type="Proteomes" id="UP000825935">
    <property type="component" value="Chromosome 22"/>
</dbReference>
<feature type="compositionally biased region" description="Polar residues" evidence="6">
    <location>
        <begin position="158"/>
        <end position="174"/>
    </location>
</feature>
<feature type="region of interest" description="Disordered" evidence="6">
    <location>
        <begin position="715"/>
        <end position="754"/>
    </location>
</feature>
<keyword evidence="4" id="KW-0804">Transcription</keyword>
<evidence type="ECO:0000256" key="6">
    <source>
        <dbReference type="SAM" id="MobiDB-lite"/>
    </source>
</evidence>
<evidence type="ECO:0000256" key="5">
    <source>
        <dbReference type="ARBA" id="ARBA00023242"/>
    </source>
</evidence>
<feature type="compositionally biased region" description="Low complexity" evidence="6">
    <location>
        <begin position="569"/>
        <end position="589"/>
    </location>
</feature>
<sequence length="754" mass="83138">MEVADDTDTPDQAHWPSTMLYHNHQGALLFKELSADESAPESGDAVSSDVAYSSTIRVSAEGPSPLLYGKKSYMENAGQDTEPSASCTLIDSHNVSCNSPRTNTFIVDKSIESYDSRERVTVESRPHHVSAEREQTSRGIERLGSGFSGISYTFGVSHSGGDSENSRRLTGTAESTKHSVQYKGVVPQPNGRWGAQIYDRNQRVWLGTFNTEDEAAKAYDRAAWKYRGRDAVVNFNALDYNQAEKIFLKSLSKEQVVDMLRRHTFEEQLELSKIQRIRWSGSGGDCNINSGPERKSLKDEVLLQRTQGPNMNLNGHSHGGLPPNSLGFHQRASGSSNPSSCTSPPSRQAALVMEREHLFDKCLTPSDVGKLNRLVIPKQHAERCFPLGNNNNAKGMMLNLEDSSGKRWRFRYSYWASSQSYVFTKGWSGFVKEKKLSAGDIVSFERSVSNSSELFISCRHRPPPVQVGSAAAASISDQFRYEHHRNLYSLIQPSLARQEFSFHNQQMATARSSNFQAPISFPFGSMAHAGGAEYPPGNEELRSSSSLPNSSISREAHSPCLQGPNEAAPSVPVGLSLGSSSKQMKSKSGVSIPFKNDQADICELPLLDSATIEAIPLRHFNTKTLEHRSVGEAFSLPPVGDASMALMTIRRPGISISEQKLFRDDHISQSHSRSTEGDSMVCRTKLFHDKECNGSSTTKSSTTGLRLFGVNVKTPMPSANGEDINRKRAVPVDSSSWSSGENYRKRFSRQSDDV</sequence>
<proteinExistence type="predicted"/>
<dbReference type="CDD" id="cd00018">
    <property type="entry name" value="AP2"/>
    <property type="match status" value="1"/>
</dbReference>
<dbReference type="Pfam" id="PF02362">
    <property type="entry name" value="B3"/>
    <property type="match status" value="1"/>
</dbReference>
<dbReference type="SMART" id="SM00380">
    <property type="entry name" value="AP2"/>
    <property type="match status" value="1"/>
</dbReference>
<feature type="compositionally biased region" description="Low complexity" evidence="6">
    <location>
        <begin position="333"/>
        <end position="346"/>
    </location>
</feature>
<dbReference type="SUPFAM" id="SSF101936">
    <property type="entry name" value="DNA-binding pseudobarrel domain"/>
    <property type="match status" value="1"/>
</dbReference>
<dbReference type="GO" id="GO:0003700">
    <property type="term" value="F:DNA-binding transcription factor activity"/>
    <property type="evidence" value="ECO:0007669"/>
    <property type="project" value="InterPro"/>
</dbReference>
<dbReference type="InterPro" id="IPR003340">
    <property type="entry name" value="B3_DNA-bd"/>
</dbReference>
<name>A0A8T2S5W4_CERRI</name>
<accession>A0A8T2S5W4</accession>
<dbReference type="AlphaFoldDB" id="A0A8T2S5W4"/>
<keyword evidence="10" id="KW-1185">Reference proteome</keyword>
<evidence type="ECO:0000259" key="8">
    <source>
        <dbReference type="PROSITE" id="PS51032"/>
    </source>
</evidence>
<keyword evidence="5" id="KW-0539">Nucleus</keyword>
<feature type="region of interest" description="Disordered" evidence="6">
    <location>
        <begin position="158"/>
        <end position="178"/>
    </location>
</feature>
<dbReference type="Gene3D" id="3.30.730.10">
    <property type="entry name" value="AP2/ERF domain"/>
    <property type="match status" value="1"/>
</dbReference>
<feature type="compositionally biased region" description="Low complexity" evidence="6">
    <location>
        <begin position="543"/>
        <end position="553"/>
    </location>
</feature>
<comment type="subcellular location">
    <subcellularLocation>
        <location evidence="1">Nucleus</location>
    </subcellularLocation>
</comment>
<gene>
    <name evidence="9" type="ORF">KP509_22G022700</name>
</gene>
<dbReference type="Gene3D" id="2.40.330.10">
    <property type="entry name" value="DNA-binding pseudobarrel domain"/>
    <property type="match status" value="1"/>
</dbReference>
<evidence type="ECO:0000313" key="10">
    <source>
        <dbReference type="Proteomes" id="UP000825935"/>
    </source>
</evidence>
<evidence type="ECO:0000256" key="4">
    <source>
        <dbReference type="ARBA" id="ARBA00023163"/>
    </source>
</evidence>
<feature type="region of interest" description="Disordered" evidence="6">
    <location>
        <begin position="530"/>
        <end position="589"/>
    </location>
</feature>
<dbReference type="PROSITE" id="PS50863">
    <property type="entry name" value="B3"/>
    <property type="match status" value="1"/>
</dbReference>
<dbReference type="InterPro" id="IPR016177">
    <property type="entry name" value="DNA-bd_dom_sf"/>
</dbReference>
<dbReference type="CDD" id="cd10017">
    <property type="entry name" value="B3_DNA"/>
    <property type="match status" value="1"/>
</dbReference>
<dbReference type="SUPFAM" id="SSF54171">
    <property type="entry name" value="DNA-binding domain"/>
    <property type="match status" value="1"/>
</dbReference>
<dbReference type="GO" id="GO:0003677">
    <property type="term" value="F:DNA binding"/>
    <property type="evidence" value="ECO:0007669"/>
    <property type="project" value="UniProtKB-KW"/>
</dbReference>
<dbReference type="GO" id="GO:0005634">
    <property type="term" value="C:nucleus"/>
    <property type="evidence" value="ECO:0007669"/>
    <property type="project" value="UniProtKB-SubCell"/>
</dbReference>
<dbReference type="InterPro" id="IPR001471">
    <property type="entry name" value="AP2/ERF_dom"/>
</dbReference>
<dbReference type="SMART" id="SM01019">
    <property type="entry name" value="B3"/>
    <property type="match status" value="1"/>
</dbReference>
<dbReference type="OrthoDB" id="2020802at2759"/>
<feature type="domain" description="AP2/ERF" evidence="8">
    <location>
        <begin position="181"/>
        <end position="236"/>
    </location>
</feature>
<comment type="caution">
    <text evidence="9">The sequence shown here is derived from an EMBL/GenBank/DDBJ whole genome shotgun (WGS) entry which is preliminary data.</text>
</comment>
<evidence type="ECO:0000313" key="9">
    <source>
        <dbReference type="EMBL" id="KAH7306621.1"/>
    </source>
</evidence>
<keyword evidence="3" id="KW-0238">DNA-binding</keyword>
<dbReference type="EMBL" id="CM035427">
    <property type="protein sequence ID" value="KAH7306621.1"/>
    <property type="molecule type" value="Genomic_DNA"/>
</dbReference>
<reference evidence="9" key="1">
    <citation type="submission" date="2021-08" db="EMBL/GenBank/DDBJ databases">
        <title>WGS assembly of Ceratopteris richardii.</title>
        <authorList>
            <person name="Marchant D.B."/>
            <person name="Chen G."/>
            <person name="Jenkins J."/>
            <person name="Shu S."/>
            <person name="Leebens-Mack J."/>
            <person name="Grimwood J."/>
            <person name="Schmutz J."/>
            <person name="Soltis P."/>
            <person name="Soltis D."/>
            <person name="Chen Z.-H."/>
        </authorList>
    </citation>
    <scope>NUCLEOTIDE SEQUENCE</scope>
    <source>
        <strain evidence="9">Whitten #5841</strain>
        <tissue evidence="9">Leaf</tissue>
    </source>
</reference>